<comment type="caution">
    <text evidence="1">The sequence shown here is derived from an EMBL/GenBank/DDBJ whole genome shotgun (WGS) entry which is preliminary data.</text>
</comment>
<dbReference type="EMBL" id="JBBPBN010000248">
    <property type="protein sequence ID" value="KAK8492464.1"/>
    <property type="molecule type" value="Genomic_DNA"/>
</dbReference>
<protein>
    <submittedName>
        <fullName evidence="1">Uncharacterized protein</fullName>
    </submittedName>
</protein>
<evidence type="ECO:0000313" key="1">
    <source>
        <dbReference type="EMBL" id="KAK8492464.1"/>
    </source>
</evidence>
<organism evidence="1 2">
    <name type="scientific">Hibiscus sabdariffa</name>
    <name type="common">roselle</name>
    <dbReference type="NCBI Taxonomy" id="183260"/>
    <lineage>
        <taxon>Eukaryota</taxon>
        <taxon>Viridiplantae</taxon>
        <taxon>Streptophyta</taxon>
        <taxon>Embryophyta</taxon>
        <taxon>Tracheophyta</taxon>
        <taxon>Spermatophyta</taxon>
        <taxon>Magnoliopsida</taxon>
        <taxon>eudicotyledons</taxon>
        <taxon>Gunneridae</taxon>
        <taxon>Pentapetalae</taxon>
        <taxon>rosids</taxon>
        <taxon>malvids</taxon>
        <taxon>Malvales</taxon>
        <taxon>Malvaceae</taxon>
        <taxon>Malvoideae</taxon>
        <taxon>Hibiscus</taxon>
    </lineage>
</organism>
<reference evidence="1 2" key="1">
    <citation type="journal article" date="2024" name="G3 (Bethesda)">
        <title>Genome assembly of Hibiscus sabdariffa L. provides insights into metabolisms of medicinal natural products.</title>
        <authorList>
            <person name="Kim T."/>
        </authorList>
    </citation>
    <scope>NUCLEOTIDE SEQUENCE [LARGE SCALE GENOMIC DNA]</scope>
    <source>
        <strain evidence="1">TK-2024</strain>
        <tissue evidence="1">Old leaves</tissue>
    </source>
</reference>
<dbReference type="Proteomes" id="UP001396334">
    <property type="component" value="Unassembled WGS sequence"/>
</dbReference>
<sequence length="118" mass="12174">MKGRIRGCLSREATGPARADILAGTSEFGRASCCVTGLSLSPAELVHAFGLGHEPYSLVSNSSASAGKSALAGNMPDSAQIFRGRFTKYAPADAVVAALASSECHQPGTDSVQLPIWH</sequence>
<accession>A0ABR2AHX5</accession>
<keyword evidence="2" id="KW-1185">Reference proteome</keyword>
<evidence type="ECO:0000313" key="2">
    <source>
        <dbReference type="Proteomes" id="UP001396334"/>
    </source>
</evidence>
<proteinExistence type="predicted"/>
<name>A0ABR2AHX5_9ROSI</name>
<gene>
    <name evidence="1" type="ORF">V6N11_034875</name>
</gene>